<feature type="transmembrane region" description="Helical" evidence="5">
    <location>
        <begin position="165"/>
        <end position="185"/>
    </location>
</feature>
<keyword evidence="4 5" id="KW-0472">Membrane</keyword>
<comment type="subcellular location">
    <subcellularLocation>
        <location evidence="1">Membrane</location>
        <topology evidence="1">Multi-pass membrane protein</topology>
    </subcellularLocation>
</comment>
<evidence type="ECO:0000256" key="2">
    <source>
        <dbReference type="ARBA" id="ARBA00022692"/>
    </source>
</evidence>
<feature type="transmembrane region" description="Helical" evidence="5">
    <location>
        <begin position="471"/>
        <end position="490"/>
    </location>
</feature>
<evidence type="ECO:0000259" key="6">
    <source>
        <dbReference type="Pfam" id="PF04932"/>
    </source>
</evidence>
<protein>
    <recommendedName>
        <fullName evidence="6">O-antigen ligase-related domain-containing protein</fullName>
    </recommendedName>
</protein>
<dbReference type="PANTHER" id="PTHR37422:SF13">
    <property type="entry name" value="LIPOPOLYSACCHARIDE BIOSYNTHESIS PROTEIN PA4999-RELATED"/>
    <property type="match status" value="1"/>
</dbReference>
<reference evidence="8" key="1">
    <citation type="journal article" date="2019" name="Int. J. Syst. Evol. Microbiol.">
        <title>The Global Catalogue of Microorganisms (GCM) 10K type strain sequencing project: providing services to taxonomists for standard genome sequencing and annotation.</title>
        <authorList>
            <consortium name="The Broad Institute Genomics Platform"/>
            <consortium name="The Broad Institute Genome Sequencing Center for Infectious Disease"/>
            <person name="Wu L."/>
            <person name="Ma J."/>
        </authorList>
    </citation>
    <scope>NUCLEOTIDE SEQUENCE [LARGE SCALE GENOMIC DNA]</scope>
    <source>
        <strain evidence="8">JCM 31920</strain>
    </source>
</reference>
<feature type="domain" description="O-antigen ligase-related" evidence="6">
    <location>
        <begin position="287"/>
        <end position="422"/>
    </location>
</feature>
<feature type="transmembrane region" description="Helical" evidence="5">
    <location>
        <begin position="106"/>
        <end position="125"/>
    </location>
</feature>
<dbReference type="Pfam" id="PF04932">
    <property type="entry name" value="Wzy_C"/>
    <property type="match status" value="1"/>
</dbReference>
<proteinExistence type="predicted"/>
<accession>A0ABP8M3B9</accession>
<sequence length="512" mass="57255">MTREPRPADRGLPAWKNRGAFQGKIRQWFWDEKLNNVPGAVFLALLTGLLGWLTVDNGVVAGLLVIAACVAIPVVYAIVAYPRFGIALLLGVVYLLFYIMRLGINFPLGTLIDGMLALLVLGFFISQKKRPDWAIYRNPVSVVILVWLLYNLLQVANPWAESRMAWLYTVRTTGTIVLIYFIFLYQVDSFRYLRFLIGYWLALATVGALYAYRQEYFGFAGTEFENMVADPLMASLLFIDGHWRKYSVFSDPVAFSYNMVIAFFVCLSLLTARGAFSRKVIIGGVGLLCVSSMFFAGTRGAYVLIPAGLVLFTLLRFQKKLIPFAVAAGFLLGVMIFIPTSNPTLYRFQTAFKPSIDASYSVRAANQKRIQPYLQSHPFGGGLGATGAWGVRFAPHSYLAGFPPDSGFMRTAAELGWVGLMLQCLMIFLILKTGIDNYYKIRNDKLKTCCLAMTLVVFVLCVGNFPQEAFVQFPANILFYLAAAIIQVTYRLDTRLDFTANSLPPANKTRQK</sequence>
<name>A0ABP8M3B9_9BACT</name>
<feature type="transmembrane region" description="Helical" evidence="5">
    <location>
        <begin position="84"/>
        <end position="100"/>
    </location>
</feature>
<feature type="transmembrane region" description="Helical" evidence="5">
    <location>
        <begin position="281"/>
        <end position="314"/>
    </location>
</feature>
<evidence type="ECO:0000256" key="1">
    <source>
        <dbReference type="ARBA" id="ARBA00004141"/>
    </source>
</evidence>
<dbReference type="EMBL" id="BAABEY010000030">
    <property type="protein sequence ID" value="GAA4443704.1"/>
    <property type="molecule type" value="Genomic_DNA"/>
</dbReference>
<feature type="transmembrane region" description="Helical" evidence="5">
    <location>
        <begin position="59"/>
        <end position="79"/>
    </location>
</feature>
<feature type="transmembrane region" description="Helical" evidence="5">
    <location>
        <begin position="255"/>
        <end position="275"/>
    </location>
</feature>
<evidence type="ECO:0000256" key="3">
    <source>
        <dbReference type="ARBA" id="ARBA00022989"/>
    </source>
</evidence>
<evidence type="ECO:0000256" key="5">
    <source>
        <dbReference type="SAM" id="Phobius"/>
    </source>
</evidence>
<feature type="transmembrane region" description="Helical" evidence="5">
    <location>
        <begin position="415"/>
        <end position="434"/>
    </location>
</feature>
<keyword evidence="3 5" id="KW-1133">Transmembrane helix</keyword>
<feature type="transmembrane region" description="Helical" evidence="5">
    <location>
        <begin position="192"/>
        <end position="212"/>
    </location>
</feature>
<feature type="transmembrane region" description="Helical" evidence="5">
    <location>
        <begin position="321"/>
        <end position="338"/>
    </location>
</feature>
<keyword evidence="2 5" id="KW-0812">Transmembrane</keyword>
<feature type="transmembrane region" description="Helical" evidence="5">
    <location>
        <begin position="134"/>
        <end position="153"/>
    </location>
</feature>
<dbReference type="InterPro" id="IPR007016">
    <property type="entry name" value="O-antigen_ligase-rel_domated"/>
</dbReference>
<evidence type="ECO:0000313" key="8">
    <source>
        <dbReference type="Proteomes" id="UP001501508"/>
    </source>
</evidence>
<dbReference type="InterPro" id="IPR051533">
    <property type="entry name" value="WaaL-like"/>
</dbReference>
<evidence type="ECO:0000313" key="7">
    <source>
        <dbReference type="EMBL" id="GAA4443704.1"/>
    </source>
</evidence>
<feature type="transmembrane region" description="Helical" evidence="5">
    <location>
        <begin position="34"/>
        <end position="53"/>
    </location>
</feature>
<organism evidence="7 8">
    <name type="scientific">Ravibacter arvi</name>
    <dbReference type="NCBI Taxonomy" id="2051041"/>
    <lineage>
        <taxon>Bacteria</taxon>
        <taxon>Pseudomonadati</taxon>
        <taxon>Bacteroidota</taxon>
        <taxon>Cytophagia</taxon>
        <taxon>Cytophagales</taxon>
        <taxon>Spirosomataceae</taxon>
        <taxon>Ravibacter</taxon>
    </lineage>
</organism>
<evidence type="ECO:0000256" key="4">
    <source>
        <dbReference type="ARBA" id="ARBA00023136"/>
    </source>
</evidence>
<dbReference type="Proteomes" id="UP001501508">
    <property type="component" value="Unassembled WGS sequence"/>
</dbReference>
<dbReference type="PANTHER" id="PTHR37422">
    <property type="entry name" value="TEICHURONIC ACID BIOSYNTHESIS PROTEIN TUAE"/>
    <property type="match status" value="1"/>
</dbReference>
<feature type="transmembrane region" description="Helical" evidence="5">
    <location>
        <begin position="446"/>
        <end position="465"/>
    </location>
</feature>
<keyword evidence="8" id="KW-1185">Reference proteome</keyword>
<comment type="caution">
    <text evidence="7">The sequence shown here is derived from an EMBL/GenBank/DDBJ whole genome shotgun (WGS) entry which is preliminary data.</text>
</comment>
<dbReference type="RefSeq" id="WP_345031158.1">
    <property type="nucleotide sequence ID" value="NZ_BAABEY010000030.1"/>
</dbReference>
<gene>
    <name evidence="7" type="ORF">GCM10023091_32710</name>
</gene>